<dbReference type="SUPFAM" id="SSF46785">
    <property type="entry name" value="Winged helix' DNA-binding domain"/>
    <property type="match status" value="1"/>
</dbReference>
<dbReference type="Pfam" id="PF01638">
    <property type="entry name" value="HxlR"/>
    <property type="match status" value="1"/>
</dbReference>
<dbReference type="Gene3D" id="1.10.10.10">
    <property type="entry name" value="Winged helix-like DNA-binding domain superfamily/Winged helix DNA-binding domain"/>
    <property type="match status" value="1"/>
</dbReference>
<gene>
    <name evidence="5" type="ORF">GCM10010911_63930</name>
</gene>
<name>A0A916ZGG7_9BACL</name>
<feature type="domain" description="HTH hxlR-type" evidence="4">
    <location>
        <begin position="13"/>
        <end position="111"/>
    </location>
</feature>
<keyword evidence="3" id="KW-0804">Transcription</keyword>
<dbReference type="PROSITE" id="PS51118">
    <property type="entry name" value="HTH_HXLR"/>
    <property type="match status" value="1"/>
</dbReference>
<proteinExistence type="predicted"/>
<dbReference type="InterPro" id="IPR036388">
    <property type="entry name" value="WH-like_DNA-bd_sf"/>
</dbReference>
<dbReference type="RefSeq" id="WP_188998946.1">
    <property type="nucleotide sequence ID" value="NZ_BMHP01000008.1"/>
</dbReference>
<dbReference type="Proteomes" id="UP000612456">
    <property type="component" value="Unassembled WGS sequence"/>
</dbReference>
<keyword evidence="1" id="KW-0805">Transcription regulation</keyword>
<evidence type="ECO:0000313" key="6">
    <source>
        <dbReference type="Proteomes" id="UP000612456"/>
    </source>
</evidence>
<evidence type="ECO:0000256" key="2">
    <source>
        <dbReference type="ARBA" id="ARBA00023125"/>
    </source>
</evidence>
<dbReference type="GO" id="GO:0003677">
    <property type="term" value="F:DNA binding"/>
    <property type="evidence" value="ECO:0007669"/>
    <property type="project" value="UniProtKB-KW"/>
</dbReference>
<dbReference type="InterPro" id="IPR002577">
    <property type="entry name" value="HTH_HxlR"/>
</dbReference>
<reference evidence="5" key="2">
    <citation type="submission" date="2020-09" db="EMBL/GenBank/DDBJ databases">
        <authorList>
            <person name="Sun Q."/>
            <person name="Zhou Y."/>
        </authorList>
    </citation>
    <scope>NUCLEOTIDE SEQUENCE</scope>
    <source>
        <strain evidence="5">CGMCC 1.15178</strain>
    </source>
</reference>
<dbReference type="EMBL" id="BMHP01000008">
    <property type="protein sequence ID" value="GGD96416.1"/>
    <property type="molecule type" value="Genomic_DNA"/>
</dbReference>
<keyword evidence="2" id="KW-0238">DNA-binding</keyword>
<dbReference type="AlphaFoldDB" id="A0A916ZGG7"/>
<evidence type="ECO:0000259" key="4">
    <source>
        <dbReference type="PROSITE" id="PS51118"/>
    </source>
</evidence>
<comment type="caution">
    <text evidence="5">The sequence shown here is derived from an EMBL/GenBank/DDBJ whole genome shotgun (WGS) entry which is preliminary data.</text>
</comment>
<sequence>MEANVEVVAERKCPIETVIHIVGGKWKPLILWHLLDSNKRFSELEKLIPEVTQKMLTQHLRELENNRLITRTIYPTVPIKVDYSLSEYGLTLVPVLKVMCAWGEIHNQMNSSVRVPARVGVQI</sequence>
<evidence type="ECO:0000256" key="3">
    <source>
        <dbReference type="ARBA" id="ARBA00023163"/>
    </source>
</evidence>
<evidence type="ECO:0000256" key="1">
    <source>
        <dbReference type="ARBA" id="ARBA00023015"/>
    </source>
</evidence>
<dbReference type="InterPro" id="IPR036390">
    <property type="entry name" value="WH_DNA-bd_sf"/>
</dbReference>
<dbReference type="PANTHER" id="PTHR33204:SF29">
    <property type="entry name" value="TRANSCRIPTIONAL REGULATOR"/>
    <property type="match status" value="1"/>
</dbReference>
<organism evidence="5 6">
    <name type="scientific">Paenibacillus nasutitermitis</name>
    <dbReference type="NCBI Taxonomy" id="1652958"/>
    <lineage>
        <taxon>Bacteria</taxon>
        <taxon>Bacillati</taxon>
        <taxon>Bacillota</taxon>
        <taxon>Bacilli</taxon>
        <taxon>Bacillales</taxon>
        <taxon>Paenibacillaceae</taxon>
        <taxon>Paenibacillus</taxon>
    </lineage>
</organism>
<protein>
    <recommendedName>
        <fullName evidence="4">HTH hxlR-type domain-containing protein</fullName>
    </recommendedName>
</protein>
<evidence type="ECO:0000313" key="5">
    <source>
        <dbReference type="EMBL" id="GGD96416.1"/>
    </source>
</evidence>
<dbReference type="PANTHER" id="PTHR33204">
    <property type="entry name" value="TRANSCRIPTIONAL REGULATOR, MARR FAMILY"/>
    <property type="match status" value="1"/>
</dbReference>
<reference evidence="5" key="1">
    <citation type="journal article" date="2014" name="Int. J. Syst. Evol. Microbiol.">
        <title>Complete genome sequence of Corynebacterium casei LMG S-19264T (=DSM 44701T), isolated from a smear-ripened cheese.</title>
        <authorList>
            <consortium name="US DOE Joint Genome Institute (JGI-PGF)"/>
            <person name="Walter F."/>
            <person name="Albersmeier A."/>
            <person name="Kalinowski J."/>
            <person name="Ruckert C."/>
        </authorList>
    </citation>
    <scope>NUCLEOTIDE SEQUENCE</scope>
    <source>
        <strain evidence="5">CGMCC 1.15178</strain>
    </source>
</reference>
<keyword evidence="6" id="KW-1185">Reference proteome</keyword>
<accession>A0A916ZGG7</accession>